<feature type="signal peptide" evidence="6">
    <location>
        <begin position="1"/>
        <end position="21"/>
    </location>
</feature>
<dbReference type="SUPFAM" id="SSF52833">
    <property type="entry name" value="Thioredoxin-like"/>
    <property type="match status" value="1"/>
</dbReference>
<dbReference type="PIRSF" id="PIRSF000303">
    <property type="entry name" value="Glutathion_perox"/>
    <property type="match status" value="1"/>
</dbReference>
<evidence type="ECO:0000256" key="1">
    <source>
        <dbReference type="ARBA" id="ARBA00006926"/>
    </source>
</evidence>
<dbReference type="InterPro" id="IPR000889">
    <property type="entry name" value="Glutathione_peroxidase"/>
</dbReference>
<dbReference type="PROSITE" id="PS51355">
    <property type="entry name" value="GLUTATHIONE_PEROXID_3"/>
    <property type="match status" value="1"/>
</dbReference>
<organism evidence="7 8">
    <name type="scientific">Flavobacterium cyanobacteriorum</name>
    <dbReference type="NCBI Taxonomy" id="2022802"/>
    <lineage>
        <taxon>Bacteria</taxon>
        <taxon>Pseudomonadati</taxon>
        <taxon>Bacteroidota</taxon>
        <taxon>Flavobacteriia</taxon>
        <taxon>Flavobacteriales</taxon>
        <taxon>Flavobacteriaceae</taxon>
        <taxon>Flavobacterium</taxon>
    </lineage>
</organism>
<comment type="caution">
    <text evidence="7">The sequence shown here is derived from an EMBL/GenBank/DDBJ whole genome shotgun (WGS) entry which is preliminary data.</text>
</comment>
<dbReference type="Pfam" id="PF00255">
    <property type="entry name" value="GSHPx"/>
    <property type="match status" value="1"/>
</dbReference>
<dbReference type="EMBL" id="NOXV01000257">
    <property type="protein sequence ID" value="OYQ37245.1"/>
    <property type="molecule type" value="Genomic_DNA"/>
</dbReference>
<feature type="chain" id="PRO_5012355263" description="Glutathione peroxidase" evidence="6">
    <location>
        <begin position="22"/>
        <end position="197"/>
    </location>
</feature>
<dbReference type="PANTHER" id="PTHR11592">
    <property type="entry name" value="GLUTATHIONE PEROXIDASE"/>
    <property type="match status" value="1"/>
</dbReference>
<keyword evidence="8" id="KW-1185">Reference proteome</keyword>
<dbReference type="CDD" id="cd00340">
    <property type="entry name" value="GSH_Peroxidase"/>
    <property type="match status" value="1"/>
</dbReference>
<dbReference type="OrthoDB" id="9789406at2"/>
<dbReference type="PRINTS" id="PR01011">
    <property type="entry name" value="GLUTPROXDASE"/>
</dbReference>
<evidence type="ECO:0000313" key="7">
    <source>
        <dbReference type="EMBL" id="OYQ37245.1"/>
    </source>
</evidence>
<comment type="similarity">
    <text evidence="1 5">Belongs to the glutathione peroxidase family.</text>
</comment>
<keyword evidence="2 5" id="KW-0575">Peroxidase</keyword>
<evidence type="ECO:0000256" key="3">
    <source>
        <dbReference type="ARBA" id="ARBA00023002"/>
    </source>
</evidence>
<dbReference type="GO" id="GO:0034599">
    <property type="term" value="P:cellular response to oxidative stress"/>
    <property type="evidence" value="ECO:0007669"/>
    <property type="project" value="TreeGrafter"/>
</dbReference>
<evidence type="ECO:0000256" key="2">
    <source>
        <dbReference type="ARBA" id="ARBA00022559"/>
    </source>
</evidence>
<accession>A0A255Z8N3</accession>
<keyword evidence="3 5" id="KW-0560">Oxidoreductase</keyword>
<dbReference type="AlphaFoldDB" id="A0A255Z8N3"/>
<gene>
    <name evidence="7" type="ORF">CHU92_08630</name>
</gene>
<proteinExistence type="inferred from homology"/>
<dbReference type="PANTHER" id="PTHR11592:SF78">
    <property type="entry name" value="GLUTATHIONE PEROXIDASE"/>
    <property type="match status" value="1"/>
</dbReference>
<dbReference type="FunFam" id="3.40.30.10:FF:000010">
    <property type="entry name" value="Glutathione peroxidase"/>
    <property type="match status" value="1"/>
</dbReference>
<dbReference type="InterPro" id="IPR029759">
    <property type="entry name" value="GPX_AS"/>
</dbReference>
<dbReference type="InterPro" id="IPR036249">
    <property type="entry name" value="Thioredoxin-like_sf"/>
</dbReference>
<protein>
    <recommendedName>
        <fullName evidence="5">Glutathione peroxidase</fullName>
    </recommendedName>
</protein>
<keyword evidence="6" id="KW-0732">Signal</keyword>
<sequence length="197" mass="22227">MKKLVILMSGLMLMISCQNQAQTKAKTAKPTQKPENMSVQNIYQFKVKDLYGKEFDFATLKGKKVIIVNTASKCGLTPQYKDLEALYKEYKDKGVVVVGFPSNDFAGQEPGTNEEIAAFCERNYGVTFPMMGKVTVKGKDKAAIYEFLTQKSKNGLQDSEVEWNFQKYLINEKGQLEKVVSPRTLPGDQEIIDWINS</sequence>
<dbReference type="Proteomes" id="UP000216605">
    <property type="component" value="Unassembled WGS sequence"/>
</dbReference>
<reference evidence="7 8" key="1">
    <citation type="submission" date="2017-07" db="EMBL/GenBank/DDBJ databases">
        <title>Flavobacterium cyanobacteriorum sp. nov., isolated from cyanobacterial aggregates in a eutrophic lake.</title>
        <authorList>
            <person name="Cai H."/>
        </authorList>
    </citation>
    <scope>NUCLEOTIDE SEQUENCE [LARGE SCALE GENOMIC DNA]</scope>
    <source>
        <strain evidence="7 8">TH021</strain>
    </source>
</reference>
<evidence type="ECO:0000256" key="4">
    <source>
        <dbReference type="PIRSR" id="PIRSR000303-1"/>
    </source>
</evidence>
<dbReference type="PROSITE" id="PS51257">
    <property type="entry name" value="PROKAR_LIPOPROTEIN"/>
    <property type="match status" value="1"/>
</dbReference>
<name>A0A255Z8N3_9FLAO</name>
<dbReference type="Gene3D" id="3.40.30.10">
    <property type="entry name" value="Glutaredoxin"/>
    <property type="match status" value="1"/>
</dbReference>
<feature type="active site" evidence="4">
    <location>
        <position position="74"/>
    </location>
</feature>
<evidence type="ECO:0000256" key="6">
    <source>
        <dbReference type="SAM" id="SignalP"/>
    </source>
</evidence>
<dbReference type="PROSITE" id="PS00460">
    <property type="entry name" value="GLUTATHIONE_PEROXID_1"/>
    <property type="match status" value="1"/>
</dbReference>
<evidence type="ECO:0000256" key="5">
    <source>
        <dbReference type="RuleBase" id="RU000499"/>
    </source>
</evidence>
<evidence type="ECO:0000313" key="8">
    <source>
        <dbReference type="Proteomes" id="UP000216605"/>
    </source>
</evidence>
<dbReference type="GO" id="GO:0004601">
    <property type="term" value="F:peroxidase activity"/>
    <property type="evidence" value="ECO:0007669"/>
    <property type="project" value="UniProtKB-KW"/>
</dbReference>
<dbReference type="RefSeq" id="WP_094414626.1">
    <property type="nucleotide sequence ID" value="NZ_NOXV01000257.1"/>
</dbReference>